<proteinExistence type="predicted"/>
<evidence type="ECO:0000313" key="3">
    <source>
        <dbReference type="Proteomes" id="UP000198575"/>
    </source>
</evidence>
<gene>
    <name evidence="2" type="ORF">SAMN05216289_13821</name>
</gene>
<dbReference type="RefSeq" id="WP_139225101.1">
    <property type="nucleotide sequence ID" value="NZ_FOVF01000038.1"/>
</dbReference>
<dbReference type="Proteomes" id="UP000198575">
    <property type="component" value="Unassembled WGS sequence"/>
</dbReference>
<keyword evidence="1" id="KW-0732">Signal</keyword>
<evidence type="ECO:0008006" key="4">
    <source>
        <dbReference type="Google" id="ProtNLM"/>
    </source>
</evidence>
<sequence>MLLVFALKLASAASCVAHDYALIGSASGGAHGMAVMDDHSGPDPSPLATVHASSCGHCGTHHLTALPVASEFVLVVPPHLIPASGPGGFDGIRQLAELRPPIV</sequence>
<dbReference type="STRING" id="578942.SAMN05216289_13821"/>
<dbReference type="AlphaFoldDB" id="A0A1I5AIV8"/>
<organism evidence="2 3">
    <name type="scientific">Dokdonella immobilis</name>
    <dbReference type="NCBI Taxonomy" id="578942"/>
    <lineage>
        <taxon>Bacteria</taxon>
        <taxon>Pseudomonadati</taxon>
        <taxon>Pseudomonadota</taxon>
        <taxon>Gammaproteobacteria</taxon>
        <taxon>Lysobacterales</taxon>
        <taxon>Rhodanobacteraceae</taxon>
        <taxon>Dokdonella</taxon>
    </lineage>
</organism>
<keyword evidence="3" id="KW-1185">Reference proteome</keyword>
<feature type="signal peptide" evidence="1">
    <location>
        <begin position="1"/>
        <end position="17"/>
    </location>
</feature>
<evidence type="ECO:0000313" key="2">
    <source>
        <dbReference type="EMBL" id="SFN62149.1"/>
    </source>
</evidence>
<protein>
    <recommendedName>
        <fullName evidence="4">DUF2946 domain-containing protein</fullName>
    </recommendedName>
</protein>
<dbReference type="EMBL" id="FOVF01000038">
    <property type="protein sequence ID" value="SFN62149.1"/>
    <property type="molecule type" value="Genomic_DNA"/>
</dbReference>
<accession>A0A1I5AIV8</accession>
<reference evidence="2 3" key="1">
    <citation type="submission" date="2016-10" db="EMBL/GenBank/DDBJ databases">
        <authorList>
            <person name="de Groot N.N."/>
        </authorList>
    </citation>
    <scope>NUCLEOTIDE SEQUENCE [LARGE SCALE GENOMIC DNA]</scope>
    <source>
        <strain evidence="2 3">CGMCC 1.7659</strain>
    </source>
</reference>
<name>A0A1I5AIV8_9GAMM</name>
<feature type="chain" id="PRO_5011682052" description="DUF2946 domain-containing protein" evidence="1">
    <location>
        <begin position="18"/>
        <end position="103"/>
    </location>
</feature>
<evidence type="ECO:0000256" key="1">
    <source>
        <dbReference type="SAM" id="SignalP"/>
    </source>
</evidence>